<evidence type="ECO:0000259" key="1">
    <source>
        <dbReference type="Pfam" id="PF00646"/>
    </source>
</evidence>
<dbReference type="EMBL" id="FN650140">
    <property type="protein sequence ID" value="CBJ12499.1"/>
    <property type="molecule type" value="Genomic_DNA"/>
</dbReference>
<evidence type="ECO:0000313" key="3">
    <source>
        <dbReference type="Proteomes" id="UP000001060"/>
    </source>
</evidence>
<dbReference type="InterPro" id="IPR001810">
    <property type="entry name" value="F-box_dom"/>
</dbReference>
<dbReference type="eggNOG" id="ENOG5031QJ1">
    <property type="taxonomic scope" value="Bacteria"/>
</dbReference>
<proteinExistence type="predicted"/>
<sequence length="312" mass="36256">MTFELFNQLPPELKIEISKYLTPDDLVHLAKTSKNHWALFQPLAEVPKFLHYVVRGEHEAIKLMLHKDISLIFKKSSVTDCSGRIFEKISGFEYALWALDKHMWTIMLECISKNEEDKDERNKVVAKLIAQYNKVHSDGVTYRHNGKTSIEKHFDFENTIIKELQTQVDSIYGPGAINWGVIDNQWRVGVGGAQKLLPLHAVYEYCSEEALYPLPKFNAQPKSSKQFYNCTTDKYEDWFSAHSKLGLDFAIYKGWRQPCSCPGRSQSRAFFLHIDLDAMKELYKVRTNDFINLKSKLEEQASLDNYRRFAPM</sequence>
<evidence type="ECO:0000313" key="2">
    <source>
        <dbReference type="EMBL" id="CBJ12499.1"/>
    </source>
</evidence>
<dbReference type="GeneID" id="40926325"/>
<dbReference type="AlphaFoldDB" id="D3HJB0"/>
<keyword evidence="3" id="KW-1185">Reference proteome</keyword>
<dbReference type="KEGG" id="llo:LLO_2109"/>
<dbReference type="Proteomes" id="UP000001060">
    <property type="component" value="Chromosome"/>
</dbReference>
<gene>
    <name evidence="2" type="ordered locus">LLO_2109</name>
</gene>
<dbReference type="Pfam" id="PF00646">
    <property type="entry name" value="F-box"/>
    <property type="match status" value="1"/>
</dbReference>
<protein>
    <recommendedName>
        <fullName evidence="1">F-box domain-containing protein</fullName>
    </recommendedName>
</protein>
<dbReference type="RefSeq" id="WP_003636570.1">
    <property type="nucleotide sequence ID" value="NC_013861.1"/>
</dbReference>
<feature type="domain" description="F-box" evidence="1">
    <location>
        <begin position="7"/>
        <end position="35"/>
    </location>
</feature>
<name>D3HJB0_LEGLN</name>
<dbReference type="CDD" id="cd09917">
    <property type="entry name" value="F-box_SF"/>
    <property type="match status" value="1"/>
</dbReference>
<dbReference type="OrthoDB" id="5652138at2"/>
<accession>D3HJB0</accession>
<dbReference type="HOGENOM" id="CLU_076331_0_0_6"/>
<reference evidence="2 3" key="1">
    <citation type="journal article" date="2010" name="PLoS Genet.">
        <title>Analysis of the Legionella longbeachae genome and transcriptome uncovers unique strategies to cause Legionnaires' disease.</title>
        <authorList>
            <person name="Cazalet C."/>
            <person name="Gomez-Valero L."/>
            <person name="Rusniok C."/>
            <person name="Lomma M."/>
            <person name="Dervins-Ravault D."/>
            <person name="Newton H."/>
            <person name="Sansom F."/>
            <person name="Jarraud S."/>
            <person name="Zidane N."/>
            <person name="Ma L."/>
            <person name="Bouchier C."/>
            <person name="Etienne J."/>
            <person name="Hartland E."/>
            <person name="Buchrieser C."/>
        </authorList>
    </citation>
    <scope>NUCLEOTIDE SEQUENCE [LARGE SCALE GENOMIC DNA]</scope>
    <source>
        <strain evidence="2 3">NSW150</strain>
    </source>
</reference>
<organism evidence="2 3">
    <name type="scientific">Legionella longbeachae serogroup 1 (strain NSW150)</name>
    <dbReference type="NCBI Taxonomy" id="661367"/>
    <lineage>
        <taxon>Bacteria</taxon>
        <taxon>Pseudomonadati</taxon>
        <taxon>Pseudomonadota</taxon>
        <taxon>Gammaproteobacteria</taxon>
        <taxon>Legionellales</taxon>
        <taxon>Legionellaceae</taxon>
        <taxon>Legionella</taxon>
    </lineage>
</organism>